<dbReference type="RefSeq" id="WP_106133470.1">
    <property type="nucleotide sequence ID" value="NZ_PVTR01000005.1"/>
</dbReference>
<evidence type="ECO:0000256" key="2">
    <source>
        <dbReference type="SAM" id="SignalP"/>
    </source>
</evidence>
<evidence type="ECO:0000313" key="4">
    <source>
        <dbReference type="Proteomes" id="UP000238157"/>
    </source>
</evidence>
<keyword evidence="1" id="KW-0472">Membrane</keyword>
<feature type="signal peptide" evidence="2">
    <location>
        <begin position="1"/>
        <end position="24"/>
    </location>
</feature>
<protein>
    <recommendedName>
        <fullName evidence="5">Conjugative transposon protein TraO</fullName>
    </recommendedName>
</protein>
<feature type="chain" id="PRO_5015548784" description="Conjugative transposon protein TraO" evidence="2">
    <location>
        <begin position="25"/>
        <end position="200"/>
    </location>
</feature>
<dbReference type="InterPro" id="IPR054261">
    <property type="entry name" value="DUF6992"/>
</dbReference>
<keyword evidence="2" id="KW-0732">Signal</keyword>
<keyword evidence="4" id="KW-1185">Reference proteome</keyword>
<dbReference type="OrthoDB" id="1122568at2"/>
<accession>A0A2T0WMQ3</accession>
<evidence type="ECO:0000313" key="3">
    <source>
        <dbReference type="EMBL" id="PRY87979.1"/>
    </source>
</evidence>
<gene>
    <name evidence="3" type="ORF">CLW00_10599</name>
</gene>
<comment type="caution">
    <text evidence="3">The sequence shown here is derived from an EMBL/GenBank/DDBJ whole genome shotgun (WGS) entry which is preliminary data.</text>
</comment>
<keyword evidence="1" id="KW-1133">Transmembrane helix</keyword>
<sequence length="200" mass="22790">MKNTFSILFLISLLLMLNPLNTYAQFESEGFKQFNQERIDYNKSGMKILGGWAIGNMAWGGIMAGRTSGQTKAFHQMNVYWNSVNLIIAGLGYYSAVKEEPSSDFWETQKAQQQIEKVLLFNAGLDIAYVAGGLWLHERGQRLDNPELRGFGQSIMLQGAFLMSFDLIKFFIHNQHAQELPKILEHVQFNATGVALRWEF</sequence>
<keyword evidence="1" id="KW-0812">Transmembrane</keyword>
<name>A0A2T0WMQ3_9BACT</name>
<reference evidence="3 4" key="1">
    <citation type="submission" date="2018-03" db="EMBL/GenBank/DDBJ databases">
        <title>Genomic Encyclopedia of Archaeal and Bacterial Type Strains, Phase II (KMG-II): from individual species to whole genera.</title>
        <authorList>
            <person name="Goeker M."/>
        </authorList>
    </citation>
    <scope>NUCLEOTIDE SEQUENCE [LARGE SCALE GENOMIC DNA]</scope>
    <source>
        <strain evidence="3 4">DSM 27929</strain>
    </source>
</reference>
<dbReference type="AlphaFoldDB" id="A0A2T0WMQ3"/>
<feature type="transmembrane region" description="Helical" evidence="1">
    <location>
        <begin position="155"/>
        <end position="172"/>
    </location>
</feature>
<organism evidence="3 4">
    <name type="scientific">Mongoliibacter ruber</name>
    <dbReference type="NCBI Taxonomy" id="1750599"/>
    <lineage>
        <taxon>Bacteria</taxon>
        <taxon>Pseudomonadati</taxon>
        <taxon>Bacteroidota</taxon>
        <taxon>Cytophagia</taxon>
        <taxon>Cytophagales</taxon>
        <taxon>Cyclobacteriaceae</taxon>
        <taxon>Mongoliibacter</taxon>
    </lineage>
</organism>
<dbReference type="Pfam" id="PF22503">
    <property type="entry name" value="DUF6992"/>
    <property type="match status" value="1"/>
</dbReference>
<feature type="transmembrane region" description="Helical" evidence="1">
    <location>
        <begin position="79"/>
        <end position="97"/>
    </location>
</feature>
<evidence type="ECO:0008006" key="5">
    <source>
        <dbReference type="Google" id="ProtNLM"/>
    </source>
</evidence>
<feature type="transmembrane region" description="Helical" evidence="1">
    <location>
        <begin position="118"/>
        <end position="135"/>
    </location>
</feature>
<dbReference type="Proteomes" id="UP000238157">
    <property type="component" value="Unassembled WGS sequence"/>
</dbReference>
<dbReference type="EMBL" id="PVTR01000005">
    <property type="protein sequence ID" value="PRY87979.1"/>
    <property type="molecule type" value="Genomic_DNA"/>
</dbReference>
<proteinExistence type="predicted"/>
<evidence type="ECO:0000256" key="1">
    <source>
        <dbReference type="SAM" id="Phobius"/>
    </source>
</evidence>